<protein>
    <submittedName>
        <fullName evidence="1">Uncharacterized protein</fullName>
    </submittedName>
</protein>
<evidence type="ECO:0000313" key="2">
    <source>
        <dbReference type="Proteomes" id="UP000310200"/>
    </source>
</evidence>
<organism evidence="1 2">
    <name type="scientific">Temnothorax longispinosus</name>
    <dbReference type="NCBI Taxonomy" id="300112"/>
    <lineage>
        <taxon>Eukaryota</taxon>
        <taxon>Metazoa</taxon>
        <taxon>Ecdysozoa</taxon>
        <taxon>Arthropoda</taxon>
        <taxon>Hexapoda</taxon>
        <taxon>Insecta</taxon>
        <taxon>Pterygota</taxon>
        <taxon>Neoptera</taxon>
        <taxon>Endopterygota</taxon>
        <taxon>Hymenoptera</taxon>
        <taxon>Apocrita</taxon>
        <taxon>Aculeata</taxon>
        <taxon>Formicoidea</taxon>
        <taxon>Formicidae</taxon>
        <taxon>Myrmicinae</taxon>
        <taxon>Temnothorax</taxon>
    </lineage>
</organism>
<sequence>MPVNGVAKVKVYVDSLIGSLRLAFRAANIATRRGVCSDSPMLGRESPAADRGAHPKCAVPGCIDKPIAGCDVAAIDGPRADIVVTIMTTLVTFAYY</sequence>
<proteinExistence type="predicted"/>
<gene>
    <name evidence="1" type="ORF">DBV15_05116</name>
</gene>
<dbReference type="EMBL" id="QBLH01000986">
    <property type="protein sequence ID" value="TGZ53573.1"/>
    <property type="molecule type" value="Genomic_DNA"/>
</dbReference>
<reference evidence="1 2" key="1">
    <citation type="journal article" date="2019" name="Philos. Trans. R. Soc. Lond., B, Biol. Sci.">
        <title>Ant behaviour and brain gene expression of defending hosts depend on the ecological success of the intruding social parasite.</title>
        <authorList>
            <person name="Kaur R."/>
            <person name="Stoldt M."/>
            <person name="Jongepier E."/>
            <person name="Feldmeyer B."/>
            <person name="Menzel F."/>
            <person name="Bornberg-Bauer E."/>
            <person name="Foitzik S."/>
        </authorList>
    </citation>
    <scope>NUCLEOTIDE SEQUENCE [LARGE SCALE GENOMIC DNA]</scope>
    <source>
        <tissue evidence="1">Whole body</tissue>
    </source>
</reference>
<dbReference type="Proteomes" id="UP000310200">
    <property type="component" value="Unassembled WGS sequence"/>
</dbReference>
<accession>A0A4S2KU47</accession>
<evidence type="ECO:0000313" key="1">
    <source>
        <dbReference type="EMBL" id="TGZ53573.1"/>
    </source>
</evidence>
<name>A0A4S2KU47_9HYME</name>
<dbReference type="AlphaFoldDB" id="A0A4S2KU47"/>
<comment type="caution">
    <text evidence="1">The sequence shown here is derived from an EMBL/GenBank/DDBJ whole genome shotgun (WGS) entry which is preliminary data.</text>
</comment>
<keyword evidence="2" id="KW-1185">Reference proteome</keyword>